<reference evidence="1 2" key="1">
    <citation type="journal article" date="2018" name="Front. Microbiol.">
        <title>Hydrolytic Capabilities as a Key to Environmental Success: Chitinolytic and Cellulolytic Acidobacteria From Acidic Sub-arctic Soils and Boreal Peatlands.</title>
        <authorList>
            <person name="Belova S.E."/>
            <person name="Ravin N.V."/>
            <person name="Pankratov T.A."/>
            <person name="Rakitin A.L."/>
            <person name="Ivanova A.A."/>
            <person name="Beletsky A.V."/>
            <person name="Mardanov A.V."/>
            <person name="Sinninghe Damste J.S."/>
            <person name="Dedysh S.N."/>
        </authorList>
    </citation>
    <scope>NUCLEOTIDE SEQUENCE [LARGE SCALE GENOMIC DNA]</scope>
    <source>
        <strain evidence="1 2">SBC82</strain>
    </source>
</reference>
<protein>
    <submittedName>
        <fullName evidence="1">Uncharacterized protein</fullName>
    </submittedName>
</protein>
<dbReference type="AlphaFoldDB" id="A0A2Z5GA66"/>
<name>A0A2Z5GA66_9BACT</name>
<dbReference type="EMBL" id="CP030840">
    <property type="protein sequence ID" value="AXC15898.1"/>
    <property type="molecule type" value="Genomic_DNA"/>
</dbReference>
<dbReference type="Proteomes" id="UP000253606">
    <property type="component" value="Chromosome"/>
</dbReference>
<proteinExistence type="predicted"/>
<organism evidence="1 2">
    <name type="scientific">Acidisarcina polymorpha</name>
    <dbReference type="NCBI Taxonomy" id="2211140"/>
    <lineage>
        <taxon>Bacteria</taxon>
        <taxon>Pseudomonadati</taxon>
        <taxon>Acidobacteriota</taxon>
        <taxon>Terriglobia</taxon>
        <taxon>Terriglobales</taxon>
        <taxon>Acidobacteriaceae</taxon>
        <taxon>Acidisarcina</taxon>
    </lineage>
</organism>
<gene>
    <name evidence="1" type="ORF">ACPOL_6686</name>
</gene>
<keyword evidence="2" id="KW-1185">Reference proteome</keyword>
<accession>A0A2Z5GA66</accession>
<sequence>MVDADQRALDSIQRKFLISCSTPTSYKKKRRRLYLRSSASIPV</sequence>
<evidence type="ECO:0000313" key="1">
    <source>
        <dbReference type="EMBL" id="AXC15898.1"/>
    </source>
</evidence>
<dbReference type="KEGG" id="abas:ACPOL_6686"/>
<evidence type="ECO:0000313" key="2">
    <source>
        <dbReference type="Proteomes" id="UP000253606"/>
    </source>
</evidence>